<sequence>MGPMDGYFPLQPDGRDMRPADKMAPEEESAGGSQVEGDPAGELTLIRAELTQISSRMLTKADTNQMVQELRGALWEELAGLRTDLTALEGRVEEVEATAQDCAQQHQATEMAVTRQGNLLLTKRRQVEDLENRSRRSNILVRGLPETDAAPLTSTLEALFQHILGAEAPDAIRF</sequence>
<dbReference type="EMBL" id="OW240912">
    <property type="protein sequence ID" value="CAH2220506.1"/>
    <property type="molecule type" value="Genomic_DNA"/>
</dbReference>
<keyword evidence="1" id="KW-0175">Coiled coil</keyword>
<dbReference type="AlphaFoldDB" id="A0AAD1QZ08"/>
<organism evidence="3 4">
    <name type="scientific">Pelobates cultripes</name>
    <name type="common">Western spadefoot toad</name>
    <dbReference type="NCBI Taxonomy" id="61616"/>
    <lineage>
        <taxon>Eukaryota</taxon>
        <taxon>Metazoa</taxon>
        <taxon>Chordata</taxon>
        <taxon>Craniata</taxon>
        <taxon>Vertebrata</taxon>
        <taxon>Euteleostomi</taxon>
        <taxon>Amphibia</taxon>
        <taxon>Batrachia</taxon>
        <taxon>Anura</taxon>
        <taxon>Pelobatoidea</taxon>
        <taxon>Pelobatidae</taxon>
        <taxon>Pelobates</taxon>
    </lineage>
</organism>
<evidence type="ECO:0000313" key="4">
    <source>
        <dbReference type="Proteomes" id="UP001295444"/>
    </source>
</evidence>
<evidence type="ECO:0000256" key="1">
    <source>
        <dbReference type="SAM" id="Coils"/>
    </source>
</evidence>
<accession>A0AAD1QZ08</accession>
<gene>
    <name evidence="3" type="ORF">PECUL_23A030823</name>
</gene>
<feature type="coiled-coil region" evidence="1">
    <location>
        <begin position="78"/>
        <end position="105"/>
    </location>
</feature>
<evidence type="ECO:0000256" key="2">
    <source>
        <dbReference type="SAM" id="MobiDB-lite"/>
    </source>
</evidence>
<keyword evidence="4" id="KW-1185">Reference proteome</keyword>
<name>A0AAD1QZ08_PELCU</name>
<feature type="region of interest" description="Disordered" evidence="2">
    <location>
        <begin position="1"/>
        <end position="39"/>
    </location>
</feature>
<feature type="compositionally biased region" description="Basic and acidic residues" evidence="2">
    <location>
        <begin position="13"/>
        <end position="25"/>
    </location>
</feature>
<proteinExistence type="predicted"/>
<reference evidence="3" key="1">
    <citation type="submission" date="2022-03" db="EMBL/GenBank/DDBJ databases">
        <authorList>
            <person name="Alioto T."/>
            <person name="Alioto T."/>
            <person name="Gomez Garrido J."/>
        </authorList>
    </citation>
    <scope>NUCLEOTIDE SEQUENCE</scope>
</reference>
<dbReference type="Proteomes" id="UP001295444">
    <property type="component" value="Chromosome 01"/>
</dbReference>
<protein>
    <submittedName>
        <fullName evidence="3">Uncharacterized protein</fullName>
    </submittedName>
</protein>
<evidence type="ECO:0000313" key="3">
    <source>
        <dbReference type="EMBL" id="CAH2220506.1"/>
    </source>
</evidence>